<gene>
    <name evidence="2" type="ordered locus">Clole_2179</name>
</gene>
<dbReference type="Gene3D" id="3.60.21.10">
    <property type="match status" value="1"/>
</dbReference>
<feature type="domain" description="Calcineurin-like phosphoesterase" evidence="1">
    <location>
        <begin position="1"/>
        <end position="166"/>
    </location>
</feature>
<organism evidence="2 3">
    <name type="scientific">Cellulosilyticum lentocellum (strain ATCC 49066 / DSM 5427 / NCIMB 11756 / RHM5)</name>
    <name type="common">Clostridium lentocellum</name>
    <dbReference type="NCBI Taxonomy" id="642492"/>
    <lineage>
        <taxon>Bacteria</taxon>
        <taxon>Bacillati</taxon>
        <taxon>Bacillota</taxon>
        <taxon>Clostridia</taxon>
        <taxon>Lachnospirales</taxon>
        <taxon>Cellulosilyticaceae</taxon>
        <taxon>Cellulosilyticum</taxon>
    </lineage>
</organism>
<evidence type="ECO:0000259" key="1">
    <source>
        <dbReference type="Pfam" id="PF00149"/>
    </source>
</evidence>
<proteinExistence type="predicted"/>
<dbReference type="SUPFAM" id="SSF56300">
    <property type="entry name" value="Metallo-dependent phosphatases"/>
    <property type="match status" value="1"/>
</dbReference>
<dbReference type="Proteomes" id="UP000008467">
    <property type="component" value="Chromosome"/>
</dbReference>
<sequence length="195" mass="22250">MKILVVSDVESNYIWDFFDKSNFQDIACVISCGDLKASYLSFLVTMLAVPVFYVHGNHDKGYLTQPPEGCDCIEDKVVTFNGLRIAGLGGSIEYKGGPFQFTEEKMQKRVKKLVRTCKKPIDILVTHSPTFGIGDNPNSQCHIGFKSFYTLYEQLLPKYHLYGHNHFTYSSNAKRILVHNNIQVINGYNYYILEI</sequence>
<reference evidence="2 3" key="1">
    <citation type="journal article" date="2011" name="J. Bacteriol.">
        <title>Complete genome sequence of the cellulose-degrading bacterium Cellulosilyticum lentocellum.</title>
        <authorList>
            <consortium name="US DOE Joint Genome Institute"/>
            <person name="Miller D.A."/>
            <person name="Suen G."/>
            <person name="Bruce D."/>
            <person name="Copeland A."/>
            <person name="Cheng J.F."/>
            <person name="Detter C."/>
            <person name="Goodwin L.A."/>
            <person name="Han C.S."/>
            <person name="Hauser L.J."/>
            <person name="Land M.L."/>
            <person name="Lapidus A."/>
            <person name="Lucas S."/>
            <person name="Meincke L."/>
            <person name="Pitluck S."/>
            <person name="Tapia R."/>
            <person name="Teshima H."/>
            <person name="Woyke T."/>
            <person name="Fox B.G."/>
            <person name="Angert E.R."/>
            <person name="Currie C.R."/>
        </authorList>
    </citation>
    <scope>NUCLEOTIDE SEQUENCE [LARGE SCALE GENOMIC DNA]</scope>
    <source>
        <strain evidence="3">ATCC 49066 / DSM 5427 / NCIMB 11756 / RHM5</strain>
    </source>
</reference>
<dbReference type="KEGG" id="cle:Clole_2179"/>
<dbReference type="RefSeq" id="WP_013657187.1">
    <property type="nucleotide sequence ID" value="NC_015275.1"/>
</dbReference>
<dbReference type="eggNOG" id="COG2129">
    <property type="taxonomic scope" value="Bacteria"/>
</dbReference>
<dbReference type="InterPro" id="IPR004843">
    <property type="entry name" value="Calcineurin-like_PHP"/>
</dbReference>
<protein>
    <submittedName>
        <fullName evidence="2">Metallophosphoesterase</fullName>
    </submittedName>
</protein>
<dbReference type="AlphaFoldDB" id="F2JR35"/>
<evidence type="ECO:0000313" key="3">
    <source>
        <dbReference type="Proteomes" id="UP000008467"/>
    </source>
</evidence>
<dbReference type="EMBL" id="CP002582">
    <property type="protein sequence ID" value="ADZ83893.1"/>
    <property type="molecule type" value="Genomic_DNA"/>
</dbReference>
<dbReference type="PANTHER" id="PTHR12905">
    <property type="entry name" value="METALLOPHOSPHOESTERASE"/>
    <property type="match status" value="1"/>
</dbReference>
<dbReference type="STRING" id="642492.Clole_2179"/>
<dbReference type="Pfam" id="PF00149">
    <property type="entry name" value="Metallophos"/>
    <property type="match status" value="1"/>
</dbReference>
<dbReference type="HOGENOM" id="CLU_095253_0_0_9"/>
<name>F2JR35_CELLD</name>
<dbReference type="GO" id="GO:0016787">
    <property type="term" value="F:hydrolase activity"/>
    <property type="evidence" value="ECO:0007669"/>
    <property type="project" value="InterPro"/>
</dbReference>
<accession>F2JR35</accession>
<dbReference type="PANTHER" id="PTHR12905:SF0">
    <property type="entry name" value="CALCINEURIN-LIKE PHOSPHOESTERASE DOMAIN-CONTAINING PROTEIN"/>
    <property type="match status" value="1"/>
</dbReference>
<dbReference type="InterPro" id="IPR051693">
    <property type="entry name" value="UPF0046_metallophosphoest"/>
</dbReference>
<keyword evidence="3" id="KW-1185">Reference proteome</keyword>
<dbReference type="InterPro" id="IPR029052">
    <property type="entry name" value="Metallo-depent_PP-like"/>
</dbReference>
<evidence type="ECO:0000313" key="2">
    <source>
        <dbReference type="EMBL" id="ADZ83893.1"/>
    </source>
</evidence>